<dbReference type="Pfam" id="PF07441">
    <property type="entry name" value="BofA"/>
    <property type="match status" value="1"/>
</dbReference>
<sequence>MHNVMLGVLVVSMLALFILVLKKRSSGRLLGYAVFHALAAAVALYLLNTTQMLGDLTIPINPVSVMVMAVLGVPGLILLIALKVAVI</sequence>
<dbReference type="EMBL" id="BOVK01000080">
    <property type="protein sequence ID" value="GIQ71319.1"/>
    <property type="molecule type" value="Genomic_DNA"/>
</dbReference>
<dbReference type="RefSeq" id="WP_213414115.1">
    <property type="nucleotide sequence ID" value="NZ_BOVK01000080.1"/>
</dbReference>
<reference evidence="2" key="1">
    <citation type="submission" date="2021-04" db="EMBL/GenBank/DDBJ databases">
        <title>Draft genome sequence of Xylanibacillus composti strain K13.</title>
        <authorList>
            <person name="Uke A."/>
            <person name="Chhe C."/>
            <person name="Baramee S."/>
            <person name="Kosugi A."/>
        </authorList>
    </citation>
    <scope>NUCLEOTIDE SEQUENCE</scope>
    <source>
        <strain evidence="2">K13</strain>
    </source>
</reference>
<comment type="caution">
    <text evidence="2">The sequence shown here is derived from an EMBL/GenBank/DDBJ whole genome shotgun (WGS) entry which is preliminary data.</text>
</comment>
<evidence type="ECO:0000313" key="3">
    <source>
        <dbReference type="Proteomes" id="UP000677918"/>
    </source>
</evidence>
<accession>A0A8J4H8X1</accession>
<evidence type="ECO:0008006" key="4">
    <source>
        <dbReference type="Google" id="ProtNLM"/>
    </source>
</evidence>
<evidence type="ECO:0000313" key="2">
    <source>
        <dbReference type="EMBL" id="GIQ71319.1"/>
    </source>
</evidence>
<keyword evidence="3" id="KW-1185">Reference proteome</keyword>
<keyword evidence="1" id="KW-0472">Membrane</keyword>
<organism evidence="2 3">
    <name type="scientific">Xylanibacillus composti</name>
    <dbReference type="NCBI Taxonomy" id="1572762"/>
    <lineage>
        <taxon>Bacteria</taxon>
        <taxon>Bacillati</taxon>
        <taxon>Bacillota</taxon>
        <taxon>Bacilli</taxon>
        <taxon>Bacillales</taxon>
        <taxon>Paenibacillaceae</taxon>
        <taxon>Xylanibacillus</taxon>
    </lineage>
</organism>
<feature type="transmembrane region" description="Helical" evidence="1">
    <location>
        <begin position="67"/>
        <end position="86"/>
    </location>
</feature>
<dbReference type="Proteomes" id="UP000677918">
    <property type="component" value="Unassembled WGS sequence"/>
</dbReference>
<evidence type="ECO:0000256" key="1">
    <source>
        <dbReference type="SAM" id="Phobius"/>
    </source>
</evidence>
<feature type="transmembrane region" description="Helical" evidence="1">
    <location>
        <begin position="29"/>
        <end position="47"/>
    </location>
</feature>
<proteinExistence type="predicted"/>
<gene>
    <name evidence="2" type="ORF">XYCOK13_41430</name>
</gene>
<dbReference type="AlphaFoldDB" id="A0A8J4H8X1"/>
<keyword evidence="1" id="KW-1133">Transmembrane helix</keyword>
<feature type="transmembrane region" description="Helical" evidence="1">
    <location>
        <begin position="6"/>
        <end position="22"/>
    </location>
</feature>
<keyword evidence="1" id="KW-0812">Transmembrane</keyword>
<dbReference type="InterPro" id="IPR010001">
    <property type="entry name" value="BofA"/>
</dbReference>
<name>A0A8J4H8X1_9BACL</name>
<protein>
    <recommendedName>
        <fullName evidence="4">Pro-sigmaK processing inhibitor BofA</fullName>
    </recommendedName>
</protein>